<dbReference type="EMBL" id="JBGBPQ010000012">
    <property type="protein sequence ID" value="KAL1514969.1"/>
    <property type="molecule type" value="Genomic_DNA"/>
</dbReference>
<evidence type="ECO:0000256" key="5">
    <source>
        <dbReference type="ARBA" id="ARBA00023136"/>
    </source>
</evidence>
<feature type="transmembrane region" description="Helical" evidence="6">
    <location>
        <begin position="273"/>
        <end position="292"/>
    </location>
</feature>
<sequence>MKALLLLLPAVGAYVPSPAPTPLARRIARGTARYTPAVHGSATLLATSALSPQVVQAVGLNSALAGLGVAKKQKMLTPAGLAHAWALGVILWGALGWRGWSTCVVYLLCGSRVTKVKMAKKEALGIAEGRGGMRGPENVWGSAATAAVCALGSAAFPGKRALLQLGFVASLATKLSDTCASEIGKAFGKTTYLITTLRLVPPGTEGAVSLEGTAAGALGSVVLTAWAAAIGLLGAAPLVPSAVCVVAAFFATNFESVIGAVAQDKYPWLTNELVNGIMTVVGAAAGMGLSLLL</sequence>
<evidence type="ECO:0000256" key="1">
    <source>
        <dbReference type="ARBA" id="ARBA00004141"/>
    </source>
</evidence>
<name>A0AB34J6F5_PRYPA</name>
<keyword evidence="8" id="KW-1185">Reference proteome</keyword>
<dbReference type="PANTHER" id="PTHR13353:SF5">
    <property type="entry name" value="TRANSMEMBRANE PROTEIN 19"/>
    <property type="match status" value="1"/>
</dbReference>
<comment type="caution">
    <text evidence="7">The sequence shown here is derived from an EMBL/GenBank/DDBJ whole genome shotgun (WGS) entry which is preliminary data.</text>
</comment>
<accession>A0AB34J6F5</accession>
<evidence type="ECO:0000256" key="3">
    <source>
        <dbReference type="ARBA" id="ARBA00022692"/>
    </source>
</evidence>
<reference evidence="7 8" key="1">
    <citation type="journal article" date="2024" name="Science">
        <title>Giant polyketide synthase enzymes in the biosynthesis of giant marine polyether toxins.</title>
        <authorList>
            <person name="Fallon T.R."/>
            <person name="Shende V.V."/>
            <person name="Wierzbicki I.H."/>
            <person name="Pendleton A.L."/>
            <person name="Watervoot N.F."/>
            <person name="Auber R.P."/>
            <person name="Gonzalez D.J."/>
            <person name="Wisecaver J.H."/>
            <person name="Moore B.S."/>
        </authorList>
    </citation>
    <scope>NUCLEOTIDE SEQUENCE [LARGE SCALE GENOMIC DNA]</scope>
    <source>
        <strain evidence="7 8">12B1</strain>
    </source>
</reference>
<gene>
    <name evidence="7" type="ORF">AB1Y20_004045</name>
</gene>
<protein>
    <submittedName>
        <fullName evidence="7">Uncharacterized protein</fullName>
    </submittedName>
</protein>
<evidence type="ECO:0000256" key="2">
    <source>
        <dbReference type="ARBA" id="ARBA00009012"/>
    </source>
</evidence>
<organism evidence="7 8">
    <name type="scientific">Prymnesium parvum</name>
    <name type="common">Toxic golden alga</name>
    <dbReference type="NCBI Taxonomy" id="97485"/>
    <lineage>
        <taxon>Eukaryota</taxon>
        <taxon>Haptista</taxon>
        <taxon>Haptophyta</taxon>
        <taxon>Prymnesiophyceae</taxon>
        <taxon>Prymnesiales</taxon>
        <taxon>Prymnesiaceae</taxon>
        <taxon>Prymnesium</taxon>
    </lineage>
</organism>
<dbReference type="NCBIfam" id="TIGR00297">
    <property type="entry name" value="TIGR00297 family protein"/>
    <property type="match status" value="1"/>
</dbReference>
<keyword evidence="4 6" id="KW-1133">Transmembrane helix</keyword>
<proteinExistence type="inferred from homology"/>
<keyword evidence="3 6" id="KW-0812">Transmembrane</keyword>
<dbReference type="GO" id="GO:0016020">
    <property type="term" value="C:membrane"/>
    <property type="evidence" value="ECO:0007669"/>
    <property type="project" value="UniProtKB-SubCell"/>
</dbReference>
<keyword evidence="5 6" id="KW-0472">Membrane</keyword>
<evidence type="ECO:0000256" key="6">
    <source>
        <dbReference type="SAM" id="Phobius"/>
    </source>
</evidence>
<comment type="similarity">
    <text evidence="2">Belongs to the TMEM19 family.</text>
</comment>
<feature type="transmembrane region" description="Helical" evidence="6">
    <location>
        <begin position="214"/>
        <end position="233"/>
    </location>
</feature>
<evidence type="ECO:0000313" key="7">
    <source>
        <dbReference type="EMBL" id="KAL1514969.1"/>
    </source>
</evidence>
<evidence type="ECO:0000256" key="4">
    <source>
        <dbReference type="ARBA" id="ARBA00022989"/>
    </source>
</evidence>
<dbReference type="PANTHER" id="PTHR13353">
    <property type="entry name" value="TRANSMEMBRANE PROTEIN 19"/>
    <property type="match status" value="1"/>
</dbReference>
<dbReference type="InterPro" id="IPR002794">
    <property type="entry name" value="DUF92_TMEM19"/>
</dbReference>
<dbReference type="Pfam" id="PF01940">
    <property type="entry name" value="DUF92"/>
    <property type="match status" value="1"/>
</dbReference>
<dbReference type="Proteomes" id="UP001515480">
    <property type="component" value="Unassembled WGS sequence"/>
</dbReference>
<feature type="transmembrane region" description="Helical" evidence="6">
    <location>
        <begin position="239"/>
        <end position="261"/>
    </location>
</feature>
<dbReference type="AlphaFoldDB" id="A0AB34J6F5"/>
<evidence type="ECO:0000313" key="8">
    <source>
        <dbReference type="Proteomes" id="UP001515480"/>
    </source>
</evidence>
<comment type="subcellular location">
    <subcellularLocation>
        <location evidence="1">Membrane</location>
        <topology evidence="1">Multi-pass membrane protein</topology>
    </subcellularLocation>
</comment>